<evidence type="ECO:0000313" key="4">
    <source>
        <dbReference type="EMBL" id="KAH7639372.1"/>
    </source>
</evidence>
<feature type="region of interest" description="Disordered" evidence="2">
    <location>
        <begin position="1103"/>
        <end position="1122"/>
    </location>
</feature>
<evidence type="ECO:0000259" key="3">
    <source>
        <dbReference type="PROSITE" id="PS50086"/>
    </source>
</evidence>
<dbReference type="InterPro" id="IPR000195">
    <property type="entry name" value="Rab-GAP-TBC_dom"/>
</dbReference>
<evidence type="ECO:0000256" key="2">
    <source>
        <dbReference type="SAM" id="MobiDB-lite"/>
    </source>
</evidence>
<dbReference type="Gene3D" id="1.10.472.80">
    <property type="entry name" value="Ypt/Rab-GAP domain of gyp1p, domain 3"/>
    <property type="match status" value="2"/>
</dbReference>
<dbReference type="EMBL" id="ASGP02000002">
    <property type="protein sequence ID" value="KAH9522026.1"/>
    <property type="molecule type" value="Genomic_DNA"/>
</dbReference>
<dbReference type="Gene3D" id="1.10.8.270">
    <property type="entry name" value="putative rabgap domain of human tbc1 domain family member 14 like domains"/>
    <property type="match status" value="1"/>
</dbReference>
<reference evidence="5" key="1">
    <citation type="submission" date="2013-05" db="EMBL/GenBank/DDBJ databases">
        <authorList>
            <person name="Yim A.K.Y."/>
            <person name="Chan T.F."/>
            <person name="Ji K.M."/>
            <person name="Liu X.Y."/>
            <person name="Zhou J.W."/>
            <person name="Li R.Q."/>
            <person name="Yang K.Y."/>
            <person name="Li J."/>
            <person name="Li M."/>
            <person name="Law P.T.W."/>
            <person name="Wu Y.L."/>
            <person name="Cai Z.L."/>
            <person name="Qin H."/>
            <person name="Bao Y."/>
            <person name="Leung R.K.K."/>
            <person name="Ng P.K.S."/>
            <person name="Zou J."/>
            <person name="Zhong X.J."/>
            <person name="Ran P.X."/>
            <person name="Zhong N.S."/>
            <person name="Liu Z.G."/>
            <person name="Tsui S.K.W."/>
        </authorList>
    </citation>
    <scope>NUCLEOTIDE SEQUENCE</scope>
    <source>
        <strain evidence="5">Derf</strain>
        <tissue evidence="5">Whole organism</tissue>
    </source>
</reference>
<dbReference type="PROSITE" id="PS50086">
    <property type="entry name" value="TBC_RABGAP"/>
    <property type="match status" value="1"/>
</dbReference>
<reference evidence="4" key="3">
    <citation type="journal article" date="2021" name="World Allergy Organ. J.">
        <title>Chromosome-level assembly of Dermatophagoides farinae genome and transcriptome reveals two novel allergens Der f 37 and Der f 39.</title>
        <authorList>
            <person name="Chen J."/>
            <person name="Cai Z."/>
            <person name="Fan D."/>
            <person name="Hu J."/>
            <person name="Hou Y."/>
            <person name="He Y."/>
            <person name="Zhang Z."/>
            <person name="Zhao Z."/>
            <person name="Gao P."/>
            <person name="Hu W."/>
            <person name="Sun J."/>
            <person name="Li J."/>
            <person name="Ji K."/>
        </authorList>
    </citation>
    <scope>NUCLEOTIDE SEQUENCE</scope>
    <source>
        <strain evidence="4">JKM2019</strain>
    </source>
</reference>
<sequence length="1122" mass="129710">MSIHNSLKAVKFFRQDSTNRITDYHRQQYTTDHIVDYHVPQLLKIIIEKRHDNNNNNNHNKNQSLTNLSKLKLHLDPQVLNYQVLQTLIVKGFQIECDFFLYYLLDEQFHHIHFGQRRRNSSCSSSLSSSPTSSSSSSSTTSLSPKYLAIKNDDDLIQALDYSLQSRSPLYLVIDLVDFRQLLRMSFKQHHNNHSKKKNDKQKEDSSNNNNNDDGNQSTMDNVSSRLLKYKVLSEWDIVTSSDIILAQTMTKTNSFILNQIEKLKQRAIVQHARLQAELVSTTNVKRKAMLTATNSWLLAEAIYQYLMSNDDTNRPVHGPIHDIWPFLDSEGRVRCQRDFRIAIYRRGMDPNLRRIGWKHLLNVYPDDYTGQERIDFIRIRSETYCQMRDLWQRNRMTDPEVRNVCNMVRKDVRRTDRHHNFYYGPDGGEDDCDDCQTDSDVPHFDNDSNDSENHKSSSTKSKLKTNPNVVSLFNILVTYALNHCYRYCQGMSDLASPLLYVMKDESHAYIAFCALMQRLGENFSTDGGAISRKFRNLKHLLQHYDREFYRYLQRENAEELLFCYRWILLDLKREFPFDDVLEVLEVLWASIPPQSSSGPKSSNSKTSNLMNLFDSDFLYVPNRNSSDNRERQQETDILEKITESQSVEQKKLSTKPLQRPKLRTIKFMPNMLSTDSQTTAQAMDSPSSLTDMDFQIQSSTSGRTSAPLPWDSPNLISKSQHQSDKFEQIQSSSQQQFFRYDIDSFSGDSNYDGDGEDDEDLMANKSMILMMEQDAEDSDSKKPPTDDVSSTCSTFDSGIQRSNTITSYQDLTQSLRKESTNIRHAYPISSSHCNGDCSDDNDEEISTPVNNRIEILSNLSVDHGYLTDGHPQNRCYHSQQSPSRLRSQSTPICQPRLIQFPPKAKQLLGYDPSYDDDYSDGSKTIVSSTSSPLQQLQQQPPEVQVIEAINEQFNNLSAKSVSEEMLNSTIRQMETLKVDSMTTSDHSSCSSSSIELLPTPSEVLLMEQQDQLQRQKQPEEEINEEDFPLISPEQLGSNDAFMLFICLTLLLQNRDHIIRNHLDRNDIQMYFDGLVRKHNVRSVLQDARHLFHTYLAEWRRHHNHHQKQSSSVAAAERNERA</sequence>
<evidence type="ECO:0000313" key="5">
    <source>
        <dbReference type="EMBL" id="KAH9522026.1"/>
    </source>
</evidence>
<reference evidence="4" key="2">
    <citation type="submission" date="2020-06" db="EMBL/GenBank/DDBJ databases">
        <authorList>
            <person name="Ji K."/>
            <person name="Li J."/>
        </authorList>
    </citation>
    <scope>NUCLEOTIDE SEQUENCE</scope>
    <source>
        <strain evidence="4">JKM2019</strain>
        <tissue evidence="4">Whole body</tissue>
    </source>
</reference>
<accession>A0A922L6D5</accession>
<dbReference type="GO" id="GO:0005776">
    <property type="term" value="C:autophagosome"/>
    <property type="evidence" value="ECO:0007669"/>
    <property type="project" value="TreeGrafter"/>
</dbReference>
<dbReference type="Pfam" id="PF00566">
    <property type="entry name" value="RabGAP-TBC"/>
    <property type="match status" value="1"/>
</dbReference>
<dbReference type="AlphaFoldDB" id="A0A922L6D5"/>
<feature type="region of interest" description="Disordered" evidence="2">
    <location>
        <begin position="699"/>
        <end position="725"/>
    </location>
</feature>
<feature type="region of interest" description="Disordered" evidence="2">
    <location>
        <begin position="913"/>
        <end position="939"/>
    </location>
</feature>
<dbReference type="PANTHER" id="PTHR22957">
    <property type="entry name" value="TBC1 DOMAIN FAMILY MEMBER GTPASE-ACTIVATING PROTEIN"/>
    <property type="match status" value="1"/>
</dbReference>
<dbReference type="InterPro" id="IPR035969">
    <property type="entry name" value="Rab-GAP_TBC_sf"/>
</dbReference>
<evidence type="ECO:0000256" key="1">
    <source>
        <dbReference type="ARBA" id="ARBA00022468"/>
    </source>
</evidence>
<dbReference type="OrthoDB" id="10264062at2759"/>
<feature type="compositionally biased region" description="Basic and acidic residues" evidence="2">
    <location>
        <begin position="441"/>
        <end position="456"/>
    </location>
</feature>
<feature type="region of interest" description="Disordered" evidence="2">
    <location>
        <begin position="435"/>
        <end position="463"/>
    </location>
</feature>
<feature type="region of interest" description="Disordered" evidence="2">
    <location>
        <begin position="871"/>
        <end position="892"/>
    </location>
</feature>
<feature type="region of interest" description="Disordered" evidence="2">
    <location>
        <begin position="774"/>
        <end position="797"/>
    </location>
</feature>
<dbReference type="SMART" id="SM00164">
    <property type="entry name" value="TBC"/>
    <property type="match status" value="1"/>
</dbReference>
<comment type="caution">
    <text evidence="5">The sequence shown here is derived from an EMBL/GenBank/DDBJ whole genome shotgun (WGS) entry which is preliminary data.</text>
</comment>
<organism evidence="5 6">
    <name type="scientific">Dermatophagoides farinae</name>
    <name type="common">American house dust mite</name>
    <dbReference type="NCBI Taxonomy" id="6954"/>
    <lineage>
        <taxon>Eukaryota</taxon>
        <taxon>Metazoa</taxon>
        <taxon>Ecdysozoa</taxon>
        <taxon>Arthropoda</taxon>
        <taxon>Chelicerata</taxon>
        <taxon>Arachnida</taxon>
        <taxon>Acari</taxon>
        <taxon>Acariformes</taxon>
        <taxon>Sarcoptiformes</taxon>
        <taxon>Astigmata</taxon>
        <taxon>Psoroptidia</taxon>
        <taxon>Analgoidea</taxon>
        <taxon>Pyroglyphidae</taxon>
        <taxon>Dermatophagoidinae</taxon>
        <taxon>Dermatophagoides</taxon>
    </lineage>
</organism>
<feature type="region of interest" description="Disordered" evidence="2">
    <location>
        <begin position="641"/>
        <end position="660"/>
    </location>
</feature>
<keyword evidence="6" id="KW-1185">Reference proteome</keyword>
<gene>
    <name evidence="5" type="ORF">DERF_005631</name>
    <name evidence="4" type="ORF">HUG17_3405</name>
</gene>
<keyword evidence="1" id="KW-0343">GTPase activation</keyword>
<feature type="compositionally biased region" description="Basic residues" evidence="2">
    <location>
        <begin position="190"/>
        <end position="200"/>
    </location>
</feature>
<dbReference type="EMBL" id="SDOV01000007">
    <property type="protein sequence ID" value="KAH7639372.1"/>
    <property type="molecule type" value="Genomic_DNA"/>
</dbReference>
<dbReference type="Proteomes" id="UP000828236">
    <property type="component" value="Unassembled WGS sequence"/>
</dbReference>
<feature type="compositionally biased region" description="Low complexity" evidence="2">
    <location>
        <begin position="121"/>
        <end position="143"/>
    </location>
</feature>
<feature type="compositionally biased region" description="Polar residues" evidence="2">
    <location>
        <begin position="788"/>
        <end position="797"/>
    </location>
</feature>
<proteinExistence type="predicted"/>
<feature type="region of interest" description="Disordered" evidence="2">
    <location>
        <begin position="190"/>
        <end position="221"/>
    </location>
</feature>
<dbReference type="PANTHER" id="PTHR22957:SF333">
    <property type="entry name" value="TBC1 DOMAIN FAMILY MEMBER 25"/>
    <property type="match status" value="1"/>
</dbReference>
<protein>
    <submittedName>
        <fullName evidence="4">Tbc1 domain containing protein</fullName>
    </submittedName>
</protein>
<reference evidence="5" key="4">
    <citation type="journal article" date="2022" name="Res Sq">
        <title>Comparative Genomics Reveals Insights into the Divergent Evolution of Astigmatic Mites and Household Pest Adaptations.</title>
        <authorList>
            <person name="Xiong Q."/>
            <person name="Wan A.T.-Y."/>
            <person name="Liu X.-Y."/>
            <person name="Fung C.S.-H."/>
            <person name="Xiao X."/>
            <person name="Malainual N."/>
            <person name="Hou J."/>
            <person name="Wang L."/>
            <person name="Wang M."/>
            <person name="Yang K."/>
            <person name="Cui Y."/>
            <person name="Leung E."/>
            <person name="Nong W."/>
            <person name="Shin S.-K."/>
            <person name="Au S."/>
            <person name="Jeong K.Y."/>
            <person name="Chew F.T."/>
            <person name="Hui J."/>
            <person name="Leung T.F."/>
            <person name="Tungtrongchitr A."/>
            <person name="Zhong N."/>
            <person name="Liu Z."/>
            <person name="Tsui S."/>
        </authorList>
    </citation>
    <scope>NUCLEOTIDE SEQUENCE</scope>
    <source>
        <strain evidence="5">Derf</strain>
        <tissue evidence="5">Whole organism</tissue>
    </source>
</reference>
<feature type="domain" description="Rab-GAP TBC" evidence="3">
    <location>
        <begin position="348"/>
        <end position="592"/>
    </location>
</feature>
<dbReference type="SUPFAM" id="SSF47923">
    <property type="entry name" value="Ypt/Rab-GAP domain of gyp1p"/>
    <property type="match status" value="2"/>
</dbReference>
<dbReference type="GO" id="GO:0005096">
    <property type="term" value="F:GTPase activator activity"/>
    <property type="evidence" value="ECO:0007669"/>
    <property type="project" value="UniProtKB-KW"/>
</dbReference>
<evidence type="ECO:0000313" key="6">
    <source>
        <dbReference type="Proteomes" id="UP000790347"/>
    </source>
</evidence>
<feature type="region of interest" description="Disordered" evidence="2">
    <location>
        <begin position="120"/>
        <end position="143"/>
    </location>
</feature>
<feature type="compositionally biased region" description="Low complexity" evidence="2">
    <location>
        <begin position="207"/>
        <end position="218"/>
    </location>
</feature>
<dbReference type="Proteomes" id="UP000790347">
    <property type="component" value="Unassembled WGS sequence"/>
</dbReference>
<dbReference type="GO" id="GO:1901096">
    <property type="term" value="P:regulation of autophagosome maturation"/>
    <property type="evidence" value="ECO:0007669"/>
    <property type="project" value="TreeGrafter"/>
</dbReference>
<feature type="compositionally biased region" description="Low complexity" evidence="2">
    <location>
        <begin position="879"/>
        <end position="890"/>
    </location>
</feature>
<name>A0A922L6D5_DERFA</name>